<organism evidence="1 2">
    <name type="scientific">Puccinia graminis f. sp. tritici</name>
    <dbReference type="NCBI Taxonomy" id="56615"/>
    <lineage>
        <taxon>Eukaryota</taxon>
        <taxon>Fungi</taxon>
        <taxon>Dikarya</taxon>
        <taxon>Basidiomycota</taxon>
        <taxon>Pucciniomycotina</taxon>
        <taxon>Pucciniomycetes</taxon>
        <taxon>Pucciniales</taxon>
        <taxon>Pucciniaceae</taxon>
        <taxon>Puccinia</taxon>
    </lineage>
</organism>
<evidence type="ECO:0000313" key="2">
    <source>
        <dbReference type="Proteomes" id="UP000325313"/>
    </source>
</evidence>
<dbReference type="Proteomes" id="UP000325313">
    <property type="component" value="Unassembled WGS sequence"/>
</dbReference>
<evidence type="ECO:0000313" key="1">
    <source>
        <dbReference type="EMBL" id="KAA1068213.1"/>
    </source>
</evidence>
<proteinExistence type="predicted"/>
<comment type="caution">
    <text evidence="1">The sequence shown here is derived from an EMBL/GenBank/DDBJ whole genome shotgun (WGS) entry which is preliminary data.</text>
</comment>
<dbReference type="AlphaFoldDB" id="A0A5B0LWG8"/>
<dbReference type="EMBL" id="VDEP01000506">
    <property type="protein sequence ID" value="KAA1068213.1"/>
    <property type="molecule type" value="Genomic_DNA"/>
</dbReference>
<sequence length="53" mass="6153">MVFLLVYSTLVSHSIPLSGFASYVFPFTTMLYCCIIREFPTSHGYCHFSMDYE</sequence>
<protein>
    <submittedName>
        <fullName evidence="1">Uncharacterized protein</fullName>
    </submittedName>
</protein>
<accession>A0A5B0LWG8</accession>
<reference evidence="1 2" key="1">
    <citation type="submission" date="2019-05" db="EMBL/GenBank/DDBJ databases">
        <title>Emergence of the Ug99 lineage of the wheat stem rust pathogen through somatic hybridization.</title>
        <authorList>
            <person name="Li F."/>
            <person name="Upadhyaya N.M."/>
            <person name="Sperschneider J."/>
            <person name="Matny O."/>
            <person name="Nguyen-Phuc H."/>
            <person name="Mago R."/>
            <person name="Raley C."/>
            <person name="Miller M.E."/>
            <person name="Silverstein K.A.T."/>
            <person name="Henningsen E."/>
            <person name="Hirsch C.D."/>
            <person name="Visser B."/>
            <person name="Pretorius Z.A."/>
            <person name="Steffenson B.J."/>
            <person name="Schwessinger B."/>
            <person name="Dodds P.N."/>
            <person name="Figueroa M."/>
        </authorList>
    </citation>
    <scope>NUCLEOTIDE SEQUENCE [LARGE SCALE GENOMIC DNA]</scope>
    <source>
        <strain evidence="1 2">Ug99</strain>
    </source>
</reference>
<name>A0A5B0LWG8_PUCGR</name>
<gene>
    <name evidence="1" type="ORF">PGTUg99_027433</name>
</gene>